<dbReference type="Proteomes" id="UP001196408">
    <property type="component" value="Unassembled WGS sequence"/>
</dbReference>
<dbReference type="InterPro" id="IPR007337">
    <property type="entry name" value="RelB/DinJ"/>
</dbReference>
<evidence type="ECO:0000313" key="2">
    <source>
        <dbReference type="EMBL" id="MBV3393199.1"/>
    </source>
</evidence>
<name>A0AAW4MVG3_9FIRM</name>
<dbReference type="Pfam" id="PF04221">
    <property type="entry name" value="RelB"/>
    <property type="match status" value="1"/>
</dbReference>
<dbReference type="RefSeq" id="WP_217747949.1">
    <property type="nucleotide sequence ID" value="NZ_JAHOEB010000053.1"/>
</dbReference>
<evidence type="ECO:0000313" key="1">
    <source>
        <dbReference type="EMBL" id="MBV3383190.1"/>
    </source>
</evidence>
<organism evidence="1 3">
    <name type="scientific">Catenibacterium mitsuokai</name>
    <dbReference type="NCBI Taxonomy" id="100886"/>
    <lineage>
        <taxon>Bacteria</taxon>
        <taxon>Bacillati</taxon>
        <taxon>Bacillota</taxon>
        <taxon>Erysipelotrichia</taxon>
        <taxon>Erysipelotrichales</taxon>
        <taxon>Coprobacillaceae</taxon>
        <taxon>Catenibacterium</taxon>
    </lineage>
</organism>
<sequence>MKKTTLTVATAPKTSTFQMRINPEIKAQVEGIYAQCGMTLTDAINAFIQQSINVEGMPFLVTANSRQALREQAISQLMIELDKGEKAPADESISEEDILKEFGIEL</sequence>
<dbReference type="Proteomes" id="UP001197492">
    <property type="component" value="Unassembled WGS sequence"/>
</dbReference>
<dbReference type="EMBL" id="JAHOEF010000054">
    <property type="protein sequence ID" value="MBV3383190.1"/>
    <property type="molecule type" value="Genomic_DNA"/>
</dbReference>
<dbReference type="EMBL" id="JAHOEL010000052">
    <property type="protein sequence ID" value="MBV3393199.1"/>
    <property type="molecule type" value="Genomic_DNA"/>
</dbReference>
<keyword evidence="4" id="KW-1185">Reference proteome</keyword>
<protein>
    <submittedName>
        <fullName evidence="1">Type II toxin-antitoxin system RelB/DinJ family antitoxin</fullName>
    </submittedName>
</protein>
<gene>
    <name evidence="1" type="ORF">KSV97_08155</name>
    <name evidence="2" type="ORF">KSW06_08020</name>
</gene>
<comment type="caution">
    <text evidence="1">The sequence shown here is derived from an EMBL/GenBank/DDBJ whole genome shotgun (WGS) entry which is preliminary data.</text>
</comment>
<evidence type="ECO:0000313" key="3">
    <source>
        <dbReference type="Proteomes" id="UP001196408"/>
    </source>
</evidence>
<accession>A0AAW4MVG3</accession>
<evidence type="ECO:0000313" key="4">
    <source>
        <dbReference type="Proteomes" id="UP001197492"/>
    </source>
</evidence>
<reference evidence="1 4" key="1">
    <citation type="submission" date="2021-06" db="EMBL/GenBank/DDBJ databases">
        <title>Collection of gut derived symbiotic bacterial strains cultured from healthy donors.</title>
        <authorList>
            <person name="Lin H."/>
            <person name="Littmann E."/>
            <person name="Pamer E.G."/>
        </authorList>
    </citation>
    <scope>NUCLEOTIDE SEQUENCE</scope>
    <source>
        <strain evidence="2 4">MSK.21.70</strain>
        <strain evidence="1">MSK.21.82</strain>
    </source>
</reference>
<dbReference type="AlphaFoldDB" id="A0AAW4MVG3"/>
<proteinExistence type="predicted"/>